<reference evidence="2" key="1">
    <citation type="submission" date="2020-03" db="EMBL/GenBank/DDBJ databases">
        <title>Draft sequencing of Paenibacilllus sp. S3N08.</title>
        <authorList>
            <person name="Kim D.-U."/>
        </authorList>
    </citation>
    <scope>NUCLEOTIDE SEQUENCE</scope>
    <source>
        <strain evidence="2">S3N08</strain>
    </source>
</reference>
<name>A0ABX0IYT4_9BACL</name>
<dbReference type="RefSeq" id="WP_166144552.1">
    <property type="nucleotide sequence ID" value="NZ_JAAOIW010000001.1"/>
</dbReference>
<keyword evidence="3" id="KW-1185">Reference proteome</keyword>
<proteinExistence type="predicted"/>
<organism evidence="2 3">
    <name type="scientific">Paenibacillus agricola</name>
    <dbReference type="NCBI Taxonomy" id="2716264"/>
    <lineage>
        <taxon>Bacteria</taxon>
        <taxon>Bacillati</taxon>
        <taxon>Bacillota</taxon>
        <taxon>Bacilli</taxon>
        <taxon>Bacillales</taxon>
        <taxon>Paenibacillaceae</taxon>
        <taxon>Paenibacillus</taxon>
    </lineage>
</organism>
<accession>A0ABX0IYT4</accession>
<dbReference type="Pfam" id="PF10737">
    <property type="entry name" value="GerPC"/>
    <property type="match status" value="1"/>
</dbReference>
<gene>
    <name evidence="2" type="ORF">G9U52_00440</name>
</gene>
<evidence type="ECO:0000313" key="3">
    <source>
        <dbReference type="Proteomes" id="UP001165962"/>
    </source>
</evidence>
<evidence type="ECO:0000256" key="1">
    <source>
        <dbReference type="SAM" id="Coils"/>
    </source>
</evidence>
<sequence length="221" mass="25643">MQMGQQWQWVPYVKQMQAQLKQQMDKIERIEQAMELLKAELKMCREQKRIHIDKIEYKFDQLKVEKLDGTMNIGLTPGALEDIAVNGSPNANNNDIDPFIMKAMAEQQDQTVPFPARLREEIGKELHSYVNDQVPKQLEQLQKNKGEQLDEWHQKMITADLSKQIEARMDYYLKQMNPSVGVSVDQLSSIKDSVIFRTQNDIQSALRLYFEKMPKKGGISG</sequence>
<evidence type="ECO:0000313" key="2">
    <source>
        <dbReference type="EMBL" id="NHN28291.1"/>
    </source>
</evidence>
<feature type="coiled-coil region" evidence="1">
    <location>
        <begin position="13"/>
        <end position="47"/>
    </location>
</feature>
<dbReference type="InterPro" id="IPR019673">
    <property type="entry name" value="Spore_germination_GerPC"/>
</dbReference>
<comment type="caution">
    <text evidence="2">The sequence shown here is derived from an EMBL/GenBank/DDBJ whole genome shotgun (WGS) entry which is preliminary data.</text>
</comment>
<dbReference type="EMBL" id="JAAOIW010000001">
    <property type="protein sequence ID" value="NHN28291.1"/>
    <property type="molecule type" value="Genomic_DNA"/>
</dbReference>
<protein>
    <recommendedName>
        <fullName evidence="4">Spore germination protein PC</fullName>
    </recommendedName>
</protein>
<evidence type="ECO:0008006" key="4">
    <source>
        <dbReference type="Google" id="ProtNLM"/>
    </source>
</evidence>
<keyword evidence="1" id="KW-0175">Coiled coil</keyword>
<dbReference type="Proteomes" id="UP001165962">
    <property type="component" value="Unassembled WGS sequence"/>
</dbReference>